<reference evidence="1 2" key="2">
    <citation type="journal article" date="2022" name="Mol. Ecol. Resour.">
        <title>The genomes of chicory, endive, great burdock and yacon provide insights into Asteraceae paleo-polyploidization history and plant inulin production.</title>
        <authorList>
            <person name="Fan W."/>
            <person name="Wang S."/>
            <person name="Wang H."/>
            <person name="Wang A."/>
            <person name="Jiang F."/>
            <person name="Liu H."/>
            <person name="Zhao H."/>
            <person name="Xu D."/>
            <person name="Zhang Y."/>
        </authorList>
    </citation>
    <scope>NUCLEOTIDE SEQUENCE [LARGE SCALE GENOMIC DNA]</scope>
    <source>
        <strain evidence="2">cv. Niubang</strain>
    </source>
</reference>
<accession>A0ACB9DIA8</accession>
<protein>
    <submittedName>
        <fullName evidence="1">Uncharacterized protein</fullName>
    </submittedName>
</protein>
<keyword evidence="2" id="KW-1185">Reference proteome</keyword>
<reference evidence="2" key="1">
    <citation type="journal article" date="2022" name="Mol. Ecol. Resour.">
        <title>The genomes of chicory, endive, great burdock and yacon provide insights into Asteraceae palaeo-polyploidization history and plant inulin production.</title>
        <authorList>
            <person name="Fan W."/>
            <person name="Wang S."/>
            <person name="Wang H."/>
            <person name="Wang A."/>
            <person name="Jiang F."/>
            <person name="Liu H."/>
            <person name="Zhao H."/>
            <person name="Xu D."/>
            <person name="Zhang Y."/>
        </authorList>
    </citation>
    <scope>NUCLEOTIDE SEQUENCE [LARGE SCALE GENOMIC DNA]</scope>
    <source>
        <strain evidence="2">cv. Niubang</strain>
    </source>
</reference>
<gene>
    <name evidence="1" type="ORF">L6452_08691</name>
</gene>
<proteinExistence type="predicted"/>
<evidence type="ECO:0000313" key="1">
    <source>
        <dbReference type="EMBL" id="KAI3746265.1"/>
    </source>
</evidence>
<dbReference type="EMBL" id="CM042049">
    <property type="protein sequence ID" value="KAI3746265.1"/>
    <property type="molecule type" value="Genomic_DNA"/>
</dbReference>
<comment type="caution">
    <text evidence="1">The sequence shown here is derived from an EMBL/GenBank/DDBJ whole genome shotgun (WGS) entry which is preliminary data.</text>
</comment>
<dbReference type="Proteomes" id="UP001055879">
    <property type="component" value="Linkage Group LG03"/>
</dbReference>
<organism evidence="1 2">
    <name type="scientific">Arctium lappa</name>
    <name type="common">Greater burdock</name>
    <name type="synonym">Lappa major</name>
    <dbReference type="NCBI Taxonomy" id="4217"/>
    <lineage>
        <taxon>Eukaryota</taxon>
        <taxon>Viridiplantae</taxon>
        <taxon>Streptophyta</taxon>
        <taxon>Embryophyta</taxon>
        <taxon>Tracheophyta</taxon>
        <taxon>Spermatophyta</taxon>
        <taxon>Magnoliopsida</taxon>
        <taxon>eudicotyledons</taxon>
        <taxon>Gunneridae</taxon>
        <taxon>Pentapetalae</taxon>
        <taxon>asterids</taxon>
        <taxon>campanulids</taxon>
        <taxon>Asterales</taxon>
        <taxon>Asteraceae</taxon>
        <taxon>Carduoideae</taxon>
        <taxon>Cardueae</taxon>
        <taxon>Arctiinae</taxon>
        <taxon>Arctium</taxon>
    </lineage>
</organism>
<evidence type="ECO:0000313" key="2">
    <source>
        <dbReference type="Proteomes" id="UP001055879"/>
    </source>
</evidence>
<sequence length="74" mass="8347">MNCVPMSHKQGSTFVYVRSKQLGLLFVGRKSSPVQVPARLFSGRLLINNHPQGSQPSKALLSLRRYIQHGCIRR</sequence>
<name>A0ACB9DIA8_ARCLA</name>